<evidence type="ECO:0000313" key="1">
    <source>
        <dbReference type="EMBL" id="MCI67871.1"/>
    </source>
</evidence>
<comment type="caution">
    <text evidence="1">The sequence shown here is derived from an EMBL/GenBank/DDBJ whole genome shotgun (WGS) entry which is preliminary data.</text>
</comment>
<dbReference type="Proteomes" id="UP000265520">
    <property type="component" value="Unassembled WGS sequence"/>
</dbReference>
<dbReference type="EMBL" id="LXQA010725672">
    <property type="protein sequence ID" value="MCI67871.1"/>
    <property type="molecule type" value="Genomic_DNA"/>
</dbReference>
<sequence>GLGIQRGYHSWSDTLPALVKRRAMNLCRFLSPSLAYPRLAAIPRGKPRILPGCLISGRIVPMTPRSGCHSRFRG</sequence>
<proteinExistence type="predicted"/>
<protein>
    <submittedName>
        <fullName evidence="1">Uncharacterized protein</fullName>
    </submittedName>
</protein>
<organism evidence="1 2">
    <name type="scientific">Trifolium medium</name>
    <dbReference type="NCBI Taxonomy" id="97028"/>
    <lineage>
        <taxon>Eukaryota</taxon>
        <taxon>Viridiplantae</taxon>
        <taxon>Streptophyta</taxon>
        <taxon>Embryophyta</taxon>
        <taxon>Tracheophyta</taxon>
        <taxon>Spermatophyta</taxon>
        <taxon>Magnoliopsida</taxon>
        <taxon>eudicotyledons</taxon>
        <taxon>Gunneridae</taxon>
        <taxon>Pentapetalae</taxon>
        <taxon>rosids</taxon>
        <taxon>fabids</taxon>
        <taxon>Fabales</taxon>
        <taxon>Fabaceae</taxon>
        <taxon>Papilionoideae</taxon>
        <taxon>50 kb inversion clade</taxon>
        <taxon>NPAAA clade</taxon>
        <taxon>Hologalegina</taxon>
        <taxon>IRL clade</taxon>
        <taxon>Trifolieae</taxon>
        <taxon>Trifolium</taxon>
    </lineage>
</organism>
<keyword evidence="2" id="KW-1185">Reference proteome</keyword>
<evidence type="ECO:0000313" key="2">
    <source>
        <dbReference type="Proteomes" id="UP000265520"/>
    </source>
</evidence>
<dbReference type="AlphaFoldDB" id="A0A392U344"/>
<feature type="non-terminal residue" evidence="1">
    <location>
        <position position="1"/>
    </location>
</feature>
<accession>A0A392U344</accession>
<reference evidence="1 2" key="1">
    <citation type="journal article" date="2018" name="Front. Plant Sci.">
        <title>Red Clover (Trifolium pratense) and Zigzag Clover (T. medium) - A Picture of Genomic Similarities and Differences.</title>
        <authorList>
            <person name="Dluhosova J."/>
            <person name="Istvanek J."/>
            <person name="Nedelnik J."/>
            <person name="Repkova J."/>
        </authorList>
    </citation>
    <scope>NUCLEOTIDE SEQUENCE [LARGE SCALE GENOMIC DNA]</scope>
    <source>
        <strain evidence="2">cv. 10/8</strain>
        <tissue evidence="1">Leaf</tissue>
    </source>
</reference>
<name>A0A392U344_9FABA</name>